<gene>
    <name evidence="2" type="ORF">FDP22_03920</name>
</gene>
<reference evidence="2 3" key="1">
    <citation type="submission" date="2019-06" db="EMBL/GenBank/DDBJ databases">
        <title>Genome sequence of Rhodobacteraceae bacterium D4M1.</title>
        <authorList>
            <person name="Cao J."/>
        </authorList>
    </citation>
    <scope>NUCLEOTIDE SEQUENCE [LARGE SCALE GENOMIC DNA]</scope>
    <source>
        <strain evidence="2 3">D4M1</strain>
    </source>
</reference>
<name>A0A5B8FGG6_9RHOB</name>
<dbReference type="SUPFAM" id="SSF52540">
    <property type="entry name" value="P-loop containing nucleoside triphosphate hydrolases"/>
    <property type="match status" value="1"/>
</dbReference>
<dbReference type="AlphaFoldDB" id="A0A5B8FGG6"/>
<evidence type="ECO:0000313" key="3">
    <source>
        <dbReference type="Proteomes" id="UP000305888"/>
    </source>
</evidence>
<dbReference type="Proteomes" id="UP000305888">
    <property type="component" value="Chromosome"/>
</dbReference>
<dbReference type="InterPro" id="IPR027417">
    <property type="entry name" value="P-loop_NTPase"/>
</dbReference>
<dbReference type="InterPro" id="IPR036390">
    <property type="entry name" value="WH_DNA-bd_sf"/>
</dbReference>
<dbReference type="KEGG" id="ppru:FDP22_03920"/>
<sequence>MDPIRNPYAPGAGNPPPELAGRADVIGAIETTLQRVSQKRAVQHPILVGLRGVGKTVLLVKAREMAETHGHYTIEIEAHEGKSLAELLAPGLRKTLYALSSIENAKDKARRGIRVLKSLLSGIKINISGFEIGVDAETGTADSGDIEADLPEMIVALGEAASAAGKSVSLIVDEIQYLSSREFSALIMALHKANQRSLPLALIGAGLPQLLGLAGNSKSYSERLFSYPTIGALTEEDAITAVVNPSKEEGVEFLDGAVDLIMRRTECYPYFLQQWAYDSWNVASGHAITEKDVVQATEKSLVALDESFFKVRFERCTPSEKRYMRALAEHGTGAHRSGDIAEALGMNTTSAAPTRSNLIKKGMIYSPAYGDTAFTVPLFDEYMRRTIPNLEVKKRQRQP</sequence>
<organism evidence="2 3">
    <name type="scientific">Paroceanicella profunda</name>
    <dbReference type="NCBI Taxonomy" id="2579971"/>
    <lineage>
        <taxon>Bacteria</taxon>
        <taxon>Pseudomonadati</taxon>
        <taxon>Pseudomonadota</taxon>
        <taxon>Alphaproteobacteria</taxon>
        <taxon>Rhodobacterales</taxon>
        <taxon>Paracoccaceae</taxon>
        <taxon>Paroceanicella</taxon>
    </lineage>
</organism>
<evidence type="ECO:0000313" key="2">
    <source>
        <dbReference type="EMBL" id="QDL91007.1"/>
    </source>
</evidence>
<dbReference type="Gene3D" id="3.40.50.300">
    <property type="entry name" value="P-loop containing nucleotide triphosphate hydrolases"/>
    <property type="match status" value="1"/>
</dbReference>
<proteinExistence type="predicted"/>
<dbReference type="PANTHER" id="PTHR34301:SF8">
    <property type="entry name" value="ATPASE DOMAIN-CONTAINING PROTEIN"/>
    <property type="match status" value="1"/>
</dbReference>
<keyword evidence="2" id="KW-0067">ATP-binding</keyword>
<dbReference type="EMBL" id="CP040818">
    <property type="protein sequence ID" value="QDL91007.1"/>
    <property type="molecule type" value="Genomic_DNA"/>
</dbReference>
<dbReference type="Pfam" id="PF13191">
    <property type="entry name" value="AAA_16"/>
    <property type="match status" value="1"/>
</dbReference>
<accession>A0A5B8FGG6</accession>
<dbReference type="PANTHER" id="PTHR34301">
    <property type="entry name" value="DNA-BINDING PROTEIN-RELATED"/>
    <property type="match status" value="1"/>
</dbReference>
<dbReference type="SUPFAM" id="SSF46785">
    <property type="entry name" value="Winged helix' DNA-binding domain"/>
    <property type="match status" value="1"/>
</dbReference>
<evidence type="ECO:0000259" key="1">
    <source>
        <dbReference type="Pfam" id="PF13191"/>
    </source>
</evidence>
<keyword evidence="2" id="KW-0547">Nucleotide-binding</keyword>
<keyword evidence="3" id="KW-1185">Reference proteome</keyword>
<dbReference type="OrthoDB" id="2020141at2"/>
<protein>
    <submittedName>
        <fullName evidence="2">ATP-binding protein</fullName>
    </submittedName>
</protein>
<feature type="domain" description="Orc1-like AAA ATPase" evidence="1">
    <location>
        <begin position="18"/>
        <end position="203"/>
    </location>
</feature>
<dbReference type="GO" id="GO:0005524">
    <property type="term" value="F:ATP binding"/>
    <property type="evidence" value="ECO:0007669"/>
    <property type="project" value="UniProtKB-KW"/>
</dbReference>
<dbReference type="InterPro" id="IPR041664">
    <property type="entry name" value="AAA_16"/>
</dbReference>